<keyword evidence="1" id="KW-1133">Transmembrane helix</keyword>
<dbReference type="InterPro" id="IPR038180">
    <property type="entry name" value="FlgT_N_sf"/>
</dbReference>
<dbReference type="InterPro" id="IPR038165">
    <property type="entry name" value="FlgT_C_sf"/>
</dbReference>
<name>A0ABV7FNJ3_9ALTE</name>
<gene>
    <name evidence="5" type="ORF">ACFOHL_09625</name>
</gene>
<keyword evidence="1" id="KW-0472">Membrane</keyword>
<keyword evidence="5" id="KW-0966">Cell projection</keyword>
<evidence type="ECO:0000256" key="1">
    <source>
        <dbReference type="SAM" id="Phobius"/>
    </source>
</evidence>
<accession>A0ABV7FNJ3</accession>
<dbReference type="Pfam" id="PF16548">
    <property type="entry name" value="FlgT_N"/>
    <property type="match status" value="1"/>
</dbReference>
<evidence type="ECO:0000259" key="3">
    <source>
        <dbReference type="Pfam" id="PF16539"/>
    </source>
</evidence>
<evidence type="ECO:0000259" key="4">
    <source>
        <dbReference type="Pfam" id="PF16548"/>
    </source>
</evidence>
<evidence type="ECO:0000313" key="6">
    <source>
        <dbReference type="Proteomes" id="UP001595478"/>
    </source>
</evidence>
<keyword evidence="5" id="KW-0969">Cilium</keyword>
<feature type="domain" description="Flagellar assembly protein T C-terminal" evidence="2">
    <location>
        <begin position="317"/>
        <end position="393"/>
    </location>
</feature>
<dbReference type="Proteomes" id="UP001595478">
    <property type="component" value="Unassembled WGS sequence"/>
</dbReference>
<dbReference type="Pfam" id="PF16538">
    <property type="entry name" value="FlgT_C"/>
    <property type="match status" value="1"/>
</dbReference>
<evidence type="ECO:0000313" key="5">
    <source>
        <dbReference type="EMBL" id="MFC3121879.1"/>
    </source>
</evidence>
<dbReference type="Gene3D" id="3.40.50.10610">
    <property type="entry name" value="ABC-type transport auxiliary lipoprotein component"/>
    <property type="match status" value="1"/>
</dbReference>
<sequence length="394" mass="43950">MTNKQSKCSWAISVRIVGFYLFCIIAGTPYTYAAWFSATGQAVVVDGNKEQAKQQATQEAVKQALLFAGASVRSVQQISNGLLTNDHIEIRSGGEVNSVELIDEIYQDGVVSVSIRADIFAQKNQCSAADYTKRLATTYFPIRYEAQASIGGINKLGGELALQMQDMINTYTPSMHLSHIEPYVFDWHQADIAHHAKFLANKTNTQYVLIVTLDDISVDTSKPSAFEFYRQAKHARAFNFTLSLINGATGENLYTQQYNSRSPWMFDTHETVDVSSQDFWLSQYGQNIKEQLQSSIADLEEFALCQPTMGRVLAVANNQLQINLGRTHQVQAGDQLTLFNVKQISDPFGQEYRQFVLHPTTLVVRQVFSNTATVSAIDNGLLGNVQPNDYVARQ</sequence>
<feature type="domain" description="Flagellar assembly protein T N-terminal" evidence="4">
    <location>
        <begin position="34"/>
        <end position="120"/>
    </location>
</feature>
<dbReference type="Gene3D" id="3.30.1660.40">
    <property type="entry name" value="FlgT, N-terminal domain"/>
    <property type="match status" value="1"/>
</dbReference>
<dbReference type="InterPro" id="IPR032388">
    <property type="entry name" value="FlgT_C"/>
</dbReference>
<comment type="caution">
    <text evidence="5">The sequence shown here is derived from an EMBL/GenBank/DDBJ whole genome shotgun (WGS) entry which is preliminary data.</text>
</comment>
<keyword evidence="5" id="KW-0282">Flagellum</keyword>
<dbReference type="InterPro" id="IPR032370">
    <property type="entry name" value="FlgT_N"/>
</dbReference>
<dbReference type="RefSeq" id="WP_376920012.1">
    <property type="nucleotide sequence ID" value="NZ_JBHRSW010000015.1"/>
</dbReference>
<proteinExistence type="predicted"/>
<feature type="domain" description="Flagellar assembly protein T middle" evidence="3">
    <location>
        <begin position="124"/>
        <end position="274"/>
    </location>
</feature>
<dbReference type="Gene3D" id="2.40.10.410">
    <property type="entry name" value="FlgT, C-terminal domain"/>
    <property type="match status" value="1"/>
</dbReference>
<dbReference type="EMBL" id="JBHRSW010000015">
    <property type="protein sequence ID" value="MFC3121879.1"/>
    <property type="molecule type" value="Genomic_DNA"/>
</dbReference>
<evidence type="ECO:0000259" key="2">
    <source>
        <dbReference type="Pfam" id="PF16538"/>
    </source>
</evidence>
<keyword evidence="1" id="KW-0812">Transmembrane</keyword>
<reference evidence="6" key="1">
    <citation type="journal article" date="2019" name="Int. J. Syst. Evol. Microbiol.">
        <title>The Global Catalogue of Microorganisms (GCM) 10K type strain sequencing project: providing services to taxonomists for standard genome sequencing and annotation.</title>
        <authorList>
            <consortium name="The Broad Institute Genomics Platform"/>
            <consortium name="The Broad Institute Genome Sequencing Center for Infectious Disease"/>
            <person name="Wu L."/>
            <person name="Ma J."/>
        </authorList>
    </citation>
    <scope>NUCLEOTIDE SEQUENCE [LARGE SCALE GENOMIC DNA]</scope>
    <source>
        <strain evidence="6">KCTC 52473</strain>
    </source>
</reference>
<keyword evidence="6" id="KW-1185">Reference proteome</keyword>
<protein>
    <submittedName>
        <fullName evidence="5">Flagellar assembly protein T N-terminal domain-containing protein</fullName>
    </submittedName>
</protein>
<dbReference type="InterPro" id="IPR032386">
    <property type="entry name" value="FlgT_M"/>
</dbReference>
<dbReference type="Pfam" id="PF16539">
    <property type="entry name" value="FlgT_M"/>
    <property type="match status" value="1"/>
</dbReference>
<organism evidence="5 6">
    <name type="scientific">Agaribacter flavus</name>
    <dbReference type="NCBI Taxonomy" id="1902781"/>
    <lineage>
        <taxon>Bacteria</taxon>
        <taxon>Pseudomonadati</taxon>
        <taxon>Pseudomonadota</taxon>
        <taxon>Gammaproteobacteria</taxon>
        <taxon>Alteromonadales</taxon>
        <taxon>Alteromonadaceae</taxon>
        <taxon>Agaribacter</taxon>
    </lineage>
</organism>
<feature type="transmembrane region" description="Helical" evidence="1">
    <location>
        <begin position="12"/>
        <end position="35"/>
    </location>
</feature>